<dbReference type="Proteomes" id="UP000886998">
    <property type="component" value="Unassembled WGS sequence"/>
</dbReference>
<organism evidence="1 2">
    <name type="scientific">Trichonephila inaurata madagascariensis</name>
    <dbReference type="NCBI Taxonomy" id="2747483"/>
    <lineage>
        <taxon>Eukaryota</taxon>
        <taxon>Metazoa</taxon>
        <taxon>Ecdysozoa</taxon>
        <taxon>Arthropoda</taxon>
        <taxon>Chelicerata</taxon>
        <taxon>Arachnida</taxon>
        <taxon>Araneae</taxon>
        <taxon>Araneomorphae</taxon>
        <taxon>Entelegynae</taxon>
        <taxon>Araneoidea</taxon>
        <taxon>Nephilidae</taxon>
        <taxon>Trichonephila</taxon>
        <taxon>Trichonephila inaurata</taxon>
    </lineage>
</organism>
<accession>A0A8X7C963</accession>
<protein>
    <submittedName>
        <fullName evidence="1">Uncharacterized protein</fullName>
    </submittedName>
</protein>
<dbReference type="EMBL" id="BMAV01011030">
    <property type="protein sequence ID" value="GFY56554.1"/>
    <property type="molecule type" value="Genomic_DNA"/>
</dbReference>
<gene>
    <name evidence="1" type="ORF">TNIN_293361</name>
</gene>
<sequence length="102" mass="11667">MEFRSEVFFYCEKRIGNCYLYNCLPLNEEFLPVLKVMNVMGVTIGQTAREYADIVDNAQILSVEKTVGGNCKDTRMRRSLKDNEIDNFEETEGLLYAPGIAN</sequence>
<evidence type="ECO:0000313" key="2">
    <source>
        <dbReference type="Proteomes" id="UP000886998"/>
    </source>
</evidence>
<dbReference type="OrthoDB" id="7694786at2759"/>
<evidence type="ECO:0000313" key="1">
    <source>
        <dbReference type="EMBL" id="GFY56554.1"/>
    </source>
</evidence>
<dbReference type="AlphaFoldDB" id="A0A8X7C963"/>
<comment type="caution">
    <text evidence="1">The sequence shown here is derived from an EMBL/GenBank/DDBJ whole genome shotgun (WGS) entry which is preliminary data.</text>
</comment>
<name>A0A8X7C963_9ARAC</name>
<reference evidence="1" key="1">
    <citation type="submission" date="2020-08" db="EMBL/GenBank/DDBJ databases">
        <title>Multicomponent nature underlies the extraordinary mechanical properties of spider dragline silk.</title>
        <authorList>
            <person name="Kono N."/>
            <person name="Nakamura H."/>
            <person name="Mori M."/>
            <person name="Yoshida Y."/>
            <person name="Ohtoshi R."/>
            <person name="Malay A.D."/>
            <person name="Moran D.A.P."/>
            <person name="Tomita M."/>
            <person name="Numata K."/>
            <person name="Arakawa K."/>
        </authorList>
    </citation>
    <scope>NUCLEOTIDE SEQUENCE</scope>
</reference>
<keyword evidence="2" id="KW-1185">Reference proteome</keyword>
<proteinExistence type="predicted"/>